<feature type="compositionally biased region" description="Acidic residues" evidence="1">
    <location>
        <begin position="250"/>
        <end position="259"/>
    </location>
</feature>
<protein>
    <submittedName>
        <fullName evidence="2">Uncharacterized protein</fullName>
    </submittedName>
</protein>
<feature type="compositionally biased region" description="Polar residues" evidence="1">
    <location>
        <begin position="119"/>
        <end position="132"/>
    </location>
</feature>
<gene>
    <name evidence="2" type="ORF">AsAng_0037980</name>
</gene>
<feature type="region of interest" description="Disordered" evidence="1">
    <location>
        <begin position="1"/>
        <end position="132"/>
    </location>
</feature>
<reference evidence="2" key="1">
    <citation type="submission" date="2022-09" db="EMBL/GenBank/DDBJ databases">
        <title>Aureispira anguillicida sp. nov., isolated from Leptocephalus of Japanese eel Anguilla japonica.</title>
        <authorList>
            <person name="Yuasa K."/>
            <person name="Mekata T."/>
            <person name="Ikunari K."/>
        </authorList>
    </citation>
    <scope>NUCLEOTIDE SEQUENCE</scope>
    <source>
        <strain evidence="2">EL160426</strain>
    </source>
</reference>
<dbReference type="EMBL" id="AP026867">
    <property type="protein sequence ID" value="BDS13070.1"/>
    <property type="molecule type" value="Genomic_DNA"/>
</dbReference>
<dbReference type="RefSeq" id="WP_264788382.1">
    <property type="nucleotide sequence ID" value="NZ_AP026867.1"/>
</dbReference>
<dbReference type="Proteomes" id="UP001060919">
    <property type="component" value="Chromosome"/>
</dbReference>
<sequence>MIEKSEENEEKMILGAENAEKSVFSTLEEEEKTEEKTDFEQHLESQGFNFSPGAESEEEDKEELEDDLEGEPTSDFNVDDFDDIDFEDELEEEDEIDFGEDIDEGEDPLDKIKDDESAEASSTTVGELQEPISSPKNMENVEKLAHILLNGADVLKAKLCSRVSGEHVAEYLADEDLKATLIAAIKEYLATQEIKAPTPFGTLMMALGMWALPPLGLAVWDKYQLSSKKGKTEEKKETSTDLNPSAAEGENVEEQEEVAGEAQSDYSALKEYQEGRKIFSLNKTKGTYNRTPKGTFIKTEHANEQPSPIVMKWIDEGLSNKEIREKLGYGK</sequence>
<proteinExistence type="predicted"/>
<organism evidence="2 3">
    <name type="scientific">Aureispira anguillae</name>
    <dbReference type="NCBI Taxonomy" id="2864201"/>
    <lineage>
        <taxon>Bacteria</taxon>
        <taxon>Pseudomonadati</taxon>
        <taxon>Bacteroidota</taxon>
        <taxon>Saprospiria</taxon>
        <taxon>Saprospirales</taxon>
        <taxon>Saprospiraceae</taxon>
        <taxon>Aureispira</taxon>
    </lineage>
</organism>
<keyword evidence="3" id="KW-1185">Reference proteome</keyword>
<dbReference type="AlphaFoldDB" id="A0A915YH45"/>
<feature type="region of interest" description="Disordered" evidence="1">
    <location>
        <begin position="228"/>
        <end position="265"/>
    </location>
</feature>
<dbReference type="KEGG" id="aup:AsAng_0037980"/>
<name>A0A915YH45_9BACT</name>
<evidence type="ECO:0000256" key="1">
    <source>
        <dbReference type="SAM" id="MobiDB-lite"/>
    </source>
</evidence>
<evidence type="ECO:0000313" key="3">
    <source>
        <dbReference type="Proteomes" id="UP001060919"/>
    </source>
</evidence>
<feature type="compositionally biased region" description="Basic and acidic residues" evidence="1">
    <location>
        <begin position="230"/>
        <end position="239"/>
    </location>
</feature>
<evidence type="ECO:0000313" key="2">
    <source>
        <dbReference type="EMBL" id="BDS13070.1"/>
    </source>
</evidence>
<accession>A0A915YH45</accession>
<feature type="compositionally biased region" description="Acidic residues" evidence="1">
    <location>
        <begin position="55"/>
        <end position="107"/>
    </location>
</feature>
<feature type="compositionally biased region" description="Basic and acidic residues" evidence="1">
    <location>
        <begin position="33"/>
        <end position="43"/>
    </location>
</feature>